<keyword evidence="8" id="KW-1185">Reference proteome</keyword>
<keyword evidence="2" id="KW-0479">Metal-binding</keyword>
<organism evidence="7 8">
    <name type="scientific">Granulibacter bethesdensis (strain ATCC BAA-1260 / CGDNIH1)</name>
    <dbReference type="NCBI Taxonomy" id="391165"/>
    <lineage>
        <taxon>Bacteria</taxon>
        <taxon>Pseudomonadati</taxon>
        <taxon>Pseudomonadota</taxon>
        <taxon>Alphaproteobacteria</taxon>
        <taxon>Acetobacterales</taxon>
        <taxon>Acetobacteraceae</taxon>
        <taxon>Granulibacter</taxon>
    </lineage>
</organism>
<dbReference type="HOGENOM" id="CLU_056519_0_1_5"/>
<comment type="similarity">
    <text evidence="1">Belongs to the metallo-beta-lactamase superfamily.</text>
</comment>
<dbReference type="SUPFAM" id="SSF56281">
    <property type="entry name" value="Metallo-hydrolase/oxidoreductase"/>
    <property type="match status" value="1"/>
</dbReference>
<evidence type="ECO:0000256" key="3">
    <source>
        <dbReference type="ARBA" id="ARBA00022801"/>
    </source>
</evidence>
<dbReference type="Proteomes" id="UP000001963">
    <property type="component" value="Chromosome"/>
</dbReference>
<proteinExistence type="inferred from homology"/>
<dbReference type="Gene3D" id="3.60.15.10">
    <property type="entry name" value="Ribonuclease Z/Hydroxyacylglutathione hydrolase-like"/>
    <property type="match status" value="1"/>
</dbReference>
<keyword evidence="4" id="KW-0862">Zinc</keyword>
<dbReference type="InterPro" id="IPR001279">
    <property type="entry name" value="Metallo-B-lactamas"/>
</dbReference>
<keyword evidence="3 7" id="KW-0378">Hydrolase</keyword>
<dbReference type="Pfam" id="PF00753">
    <property type="entry name" value="Lactamase_B"/>
    <property type="match status" value="1"/>
</dbReference>
<dbReference type="AlphaFoldDB" id="Q0BSY8"/>
<dbReference type="KEGG" id="gbe:GbCGDNIH1_1166"/>
<dbReference type="PANTHER" id="PTHR42978">
    <property type="entry name" value="QUORUM-QUENCHING LACTONASE YTNP-RELATED-RELATED"/>
    <property type="match status" value="1"/>
</dbReference>
<reference evidence="7 8" key="1">
    <citation type="journal article" date="2007" name="J. Bacteriol.">
        <title>Genome sequence analysis of the emerging human pathogenic acetic acid bacterium Granulibacter bethesdensis.</title>
        <authorList>
            <person name="Greenberg D.E."/>
            <person name="Porcella S.F."/>
            <person name="Zelazny A.M."/>
            <person name="Virtaneva K."/>
            <person name="Sturdevant D.E."/>
            <person name="Kupko J.J.III."/>
            <person name="Barbian K.D."/>
            <person name="Babar A."/>
            <person name="Dorward D.W."/>
            <person name="Holland S.M."/>
        </authorList>
    </citation>
    <scope>NUCLEOTIDE SEQUENCE [LARGE SCALE GENOMIC DNA]</scope>
    <source>
        <strain evidence="8">ATCC BAA-1260 / CGDNIH1</strain>
    </source>
</reference>
<feature type="compositionally biased region" description="Basic and acidic residues" evidence="5">
    <location>
        <begin position="73"/>
        <end position="84"/>
    </location>
</feature>
<accession>Q0BSY8</accession>
<protein>
    <submittedName>
        <fullName evidence="7">Metal-dependent hydrolase</fullName>
        <ecNumber evidence="7">3.-.-.-</ecNumber>
    </submittedName>
</protein>
<dbReference type="InterPro" id="IPR036866">
    <property type="entry name" value="RibonucZ/Hydroxyglut_hydro"/>
</dbReference>
<dbReference type="PANTHER" id="PTHR42978:SF6">
    <property type="entry name" value="QUORUM-QUENCHING LACTONASE YTNP-RELATED"/>
    <property type="match status" value="1"/>
</dbReference>
<dbReference type="GO" id="GO:0046872">
    <property type="term" value="F:metal ion binding"/>
    <property type="evidence" value="ECO:0007669"/>
    <property type="project" value="UniProtKB-KW"/>
</dbReference>
<evidence type="ECO:0000259" key="6">
    <source>
        <dbReference type="SMART" id="SM00849"/>
    </source>
</evidence>
<dbReference type="CDD" id="cd07720">
    <property type="entry name" value="OPHC2-like_MBL-fold"/>
    <property type="match status" value="1"/>
</dbReference>
<evidence type="ECO:0000256" key="4">
    <source>
        <dbReference type="ARBA" id="ARBA00022833"/>
    </source>
</evidence>
<feature type="domain" description="Metallo-beta-lactamase" evidence="6">
    <location>
        <begin position="174"/>
        <end position="376"/>
    </location>
</feature>
<sequence length="406" mass="43982">MNADAECHPLHLARQDAAGGDARGAHGAMHSALHRHPSGGLGECAYHFCRRSAWPGASGLCRDPIPPRTVPDSGRDGPVHEGTGRRHSVQHRSDRAHSLLRLRSVEHPSTQLNSRQRRTMTMTDFPSQTVGDLTLTAISDGYLHASFGLLSNIDADDASQMQENAGIQDHTAIHINCYLVRGGGRTVLIDAGAGGFKQWGGRLKDNLAQAGIQPAAIDAILLTHAHPDHVGGLLDPTGEAAFPNAELIVSQQEAAFWQDDGNLSHAPERAHGNFIFARQAFAAYRSRLRMFETGDVLPGMTAVPLPGHTAGHTGYRLESGGQNLLVWGDIVHFPQIQIRRPDVSIAFDQDTHLAAATRSRLLDMVSSERLLIAGMHLGELGFARIERTGGNYHVAYEERARHSPHA</sequence>
<name>Q0BSY8_GRABC</name>
<evidence type="ECO:0000313" key="7">
    <source>
        <dbReference type="EMBL" id="ABI62064.1"/>
    </source>
</evidence>
<evidence type="ECO:0000256" key="1">
    <source>
        <dbReference type="ARBA" id="ARBA00007749"/>
    </source>
</evidence>
<evidence type="ECO:0000256" key="2">
    <source>
        <dbReference type="ARBA" id="ARBA00022723"/>
    </source>
</evidence>
<gene>
    <name evidence="7" type="ordered locus">GbCGDNIH1_1166</name>
</gene>
<evidence type="ECO:0000313" key="8">
    <source>
        <dbReference type="Proteomes" id="UP000001963"/>
    </source>
</evidence>
<dbReference type="SMART" id="SM00849">
    <property type="entry name" value="Lactamase_B"/>
    <property type="match status" value="1"/>
</dbReference>
<evidence type="ECO:0000256" key="5">
    <source>
        <dbReference type="SAM" id="MobiDB-lite"/>
    </source>
</evidence>
<dbReference type="GO" id="GO:0016787">
    <property type="term" value="F:hydrolase activity"/>
    <property type="evidence" value="ECO:0007669"/>
    <property type="project" value="UniProtKB-KW"/>
</dbReference>
<dbReference type="STRING" id="391165.GbCGDNIH1_1166"/>
<feature type="region of interest" description="Disordered" evidence="5">
    <location>
        <begin position="64"/>
        <end position="94"/>
    </location>
</feature>
<dbReference type="EC" id="3.-.-.-" evidence="7"/>
<dbReference type="EMBL" id="CP000394">
    <property type="protein sequence ID" value="ABI62064.1"/>
    <property type="molecule type" value="Genomic_DNA"/>
</dbReference>
<dbReference type="eggNOG" id="COG0491">
    <property type="taxonomic scope" value="Bacteria"/>
</dbReference>
<dbReference type="InterPro" id="IPR051013">
    <property type="entry name" value="MBL_superfamily_lactonases"/>
</dbReference>